<dbReference type="AlphaFoldDB" id="A0AAV5MW02"/>
<evidence type="ECO:0000313" key="2">
    <source>
        <dbReference type="Proteomes" id="UP001054252"/>
    </source>
</evidence>
<gene>
    <name evidence="1" type="ORF">SLEP1_g59134</name>
</gene>
<evidence type="ECO:0000313" key="1">
    <source>
        <dbReference type="EMBL" id="GKV52557.1"/>
    </source>
</evidence>
<keyword evidence="2" id="KW-1185">Reference proteome</keyword>
<name>A0AAV5MW02_9ROSI</name>
<comment type="caution">
    <text evidence="1">The sequence shown here is derived from an EMBL/GenBank/DDBJ whole genome shotgun (WGS) entry which is preliminary data.</text>
</comment>
<dbReference type="EMBL" id="BPVZ01000758">
    <property type="protein sequence ID" value="GKV52557.1"/>
    <property type="molecule type" value="Genomic_DNA"/>
</dbReference>
<sequence>MISSTSGTPLPLPCQGSTVILVKNFEWIFIDMKSNDIYSPNEGSFVRSRCIR</sequence>
<reference evidence="1 2" key="1">
    <citation type="journal article" date="2021" name="Commun. Biol.">
        <title>The genome of Shorea leprosula (Dipterocarpaceae) highlights the ecological relevance of drought in aseasonal tropical rainforests.</title>
        <authorList>
            <person name="Ng K.K.S."/>
            <person name="Kobayashi M.J."/>
            <person name="Fawcett J.A."/>
            <person name="Hatakeyama M."/>
            <person name="Paape T."/>
            <person name="Ng C.H."/>
            <person name="Ang C.C."/>
            <person name="Tnah L.H."/>
            <person name="Lee C.T."/>
            <person name="Nishiyama T."/>
            <person name="Sese J."/>
            <person name="O'Brien M.J."/>
            <person name="Copetti D."/>
            <person name="Mohd Noor M.I."/>
            <person name="Ong R.C."/>
            <person name="Putra M."/>
            <person name="Sireger I.Z."/>
            <person name="Indrioko S."/>
            <person name="Kosugi Y."/>
            <person name="Izuno A."/>
            <person name="Isagi Y."/>
            <person name="Lee S.L."/>
            <person name="Shimizu K.K."/>
        </authorList>
    </citation>
    <scope>NUCLEOTIDE SEQUENCE [LARGE SCALE GENOMIC DNA]</scope>
    <source>
        <strain evidence="1">214</strain>
    </source>
</reference>
<dbReference type="Proteomes" id="UP001054252">
    <property type="component" value="Unassembled WGS sequence"/>
</dbReference>
<proteinExistence type="predicted"/>
<protein>
    <submittedName>
        <fullName evidence="1">Uncharacterized protein</fullName>
    </submittedName>
</protein>
<organism evidence="1 2">
    <name type="scientific">Rubroshorea leprosula</name>
    <dbReference type="NCBI Taxonomy" id="152421"/>
    <lineage>
        <taxon>Eukaryota</taxon>
        <taxon>Viridiplantae</taxon>
        <taxon>Streptophyta</taxon>
        <taxon>Embryophyta</taxon>
        <taxon>Tracheophyta</taxon>
        <taxon>Spermatophyta</taxon>
        <taxon>Magnoliopsida</taxon>
        <taxon>eudicotyledons</taxon>
        <taxon>Gunneridae</taxon>
        <taxon>Pentapetalae</taxon>
        <taxon>rosids</taxon>
        <taxon>malvids</taxon>
        <taxon>Malvales</taxon>
        <taxon>Dipterocarpaceae</taxon>
        <taxon>Rubroshorea</taxon>
    </lineage>
</organism>
<accession>A0AAV5MW02</accession>